<gene>
    <name evidence="3" type="ORF">SSE37_21765</name>
</gene>
<dbReference type="Proteomes" id="UP000005713">
    <property type="component" value="Unassembled WGS sequence"/>
</dbReference>
<dbReference type="SUPFAM" id="SSF103515">
    <property type="entry name" value="Autotransporter"/>
    <property type="match status" value="1"/>
</dbReference>
<dbReference type="InterPro" id="IPR005546">
    <property type="entry name" value="Autotransporte_beta"/>
</dbReference>
<name>A3K5T1_SAGS3</name>
<dbReference type="AlphaFoldDB" id="A3K5T1"/>
<dbReference type="PROSITE" id="PS51208">
    <property type="entry name" value="AUTOTRANSPORTER"/>
    <property type="match status" value="1"/>
</dbReference>
<keyword evidence="4" id="KW-1185">Reference proteome</keyword>
<evidence type="ECO:0000256" key="1">
    <source>
        <dbReference type="SAM" id="SignalP"/>
    </source>
</evidence>
<evidence type="ECO:0000313" key="3">
    <source>
        <dbReference type="EMBL" id="EBA07470.1"/>
    </source>
</evidence>
<feature type="domain" description="Autotransporter" evidence="2">
    <location>
        <begin position="48"/>
        <end position="305"/>
    </location>
</feature>
<proteinExistence type="predicted"/>
<dbReference type="InterPro" id="IPR036709">
    <property type="entry name" value="Autotransporte_beta_dom_sf"/>
</dbReference>
<evidence type="ECO:0000259" key="2">
    <source>
        <dbReference type="PROSITE" id="PS51208"/>
    </source>
</evidence>
<organism evidence="3 4">
    <name type="scientific">Sagittula stellata (strain ATCC 700073 / DSM 11524 / E-37)</name>
    <dbReference type="NCBI Taxonomy" id="388399"/>
    <lineage>
        <taxon>Bacteria</taxon>
        <taxon>Pseudomonadati</taxon>
        <taxon>Pseudomonadota</taxon>
        <taxon>Alphaproteobacteria</taxon>
        <taxon>Rhodobacterales</taxon>
        <taxon>Roseobacteraceae</taxon>
        <taxon>Sagittula</taxon>
    </lineage>
</organism>
<feature type="signal peptide" evidence="1">
    <location>
        <begin position="1"/>
        <end position="23"/>
    </location>
</feature>
<feature type="chain" id="PRO_5002654897" description="Autotransporter domain-containing protein" evidence="1">
    <location>
        <begin position="24"/>
        <end position="305"/>
    </location>
</feature>
<accession>A3K5T1</accession>
<reference evidence="3 4" key="1">
    <citation type="submission" date="2006-06" db="EMBL/GenBank/DDBJ databases">
        <authorList>
            <person name="Moran M.A."/>
            <person name="Ferriera S."/>
            <person name="Johnson J."/>
            <person name="Kravitz S."/>
            <person name="Beeson K."/>
            <person name="Sutton G."/>
            <person name="Rogers Y.-H."/>
            <person name="Friedman R."/>
            <person name="Frazier M."/>
            <person name="Venter J.C."/>
        </authorList>
    </citation>
    <scope>NUCLEOTIDE SEQUENCE [LARGE SCALE GENOMIC DNA]</scope>
    <source>
        <strain evidence="3 4">E-37</strain>
    </source>
</reference>
<protein>
    <recommendedName>
        <fullName evidence="2">Autotransporter domain-containing protein</fullName>
    </recommendedName>
</protein>
<dbReference type="OrthoDB" id="7842713at2"/>
<dbReference type="Gene3D" id="2.40.128.130">
    <property type="entry name" value="Autotransporter beta-domain"/>
    <property type="match status" value="1"/>
</dbReference>
<sequence length="305" mass="31263">MSCLARLALALSLTVASLAPAHAADKTALSQTDLLGREIGFGIGQTALDTAAAGVWIGASTGRTTADPSGGQQTDADRRNVVLGYGFGDTGFAAFAGYGQGASELADDIHKARIRSYFLGLTYGRSVGRFAFDGAAYVGRSHNVIDSPDSATGSADRDGRLLGLTLRGSGMLLDDGAGHGIDFVVQGDALRHTTKSYPVSGLPGATVDERDSTASALRLEVGAPMTSSGASLRPFLGLTAFGGQQDEIAISGMAPFDAVDVLSKTQMSLGMSFKAEALNGLGGRVELTSDDKGHTGFNAGFSLNF</sequence>
<dbReference type="RefSeq" id="WP_005860503.1">
    <property type="nucleotide sequence ID" value="NZ_AAYA01000009.1"/>
</dbReference>
<evidence type="ECO:0000313" key="4">
    <source>
        <dbReference type="Proteomes" id="UP000005713"/>
    </source>
</evidence>
<comment type="caution">
    <text evidence="3">The sequence shown here is derived from an EMBL/GenBank/DDBJ whole genome shotgun (WGS) entry which is preliminary data.</text>
</comment>
<keyword evidence="1" id="KW-0732">Signal</keyword>
<dbReference type="EMBL" id="AAYA01000009">
    <property type="protein sequence ID" value="EBA07470.1"/>
    <property type="molecule type" value="Genomic_DNA"/>
</dbReference>
<dbReference type="SMART" id="SM00869">
    <property type="entry name" value="Autotransporter"/>
    <property type="match status" value="1"/>
</dbReference>